<dbReference type="InterPro" id="IPR029069">
    <property type="entry name" value="HotDog_dom_sf"/>
</dbReference>
<dbReference type="FunFam" id="3.10.129.10:FF:000186">
    <property type="entry name" value="Acyl-[acyl-carrier-protein] hydrolase"/>
    <property type="match status" value="1"/>
</dbReference>
<keyword evidence="3 11" id="KW-0444">Lipid biosynthesis</keyword>
<evidence type="ECO:0000259" key="13">
    <source>
        <dbReference type="Pfam" id="PF20791"/>
    </source>
</evidence>
<dbReference type="GO" id="GO:0016297">
    <property type="term" value="F:fatty acyl-[ACP] hydrolase activity"/>
    <property type="evidence" value="ECO:0007669"/>
    <property type="project" value="InterPro"/>
</dbReference>
<keyword evidence="10 11" id="KW-0275">Fatty acid biosynthesis</keyword>
<dbReference type="InterPro" id="IPR045023">
    <property type="entry name" value="FATA/B"/>
</dbReference>
<dbReference type="Gene3D" id="3.10.129.10">
    <property type="entry name" value="Hotdog Thioesterase"/>
    <property type="match status" value="3"/>
</dbReference>
<keyword evidence="6 11" id="KW-0378">Hydrolase</keyword>
<protein>
    <recommendedName>
        <fullName evidence="11">Acyl-[acyl-carrier-protein] hydrolase</fullName>
        <ecNumber evidence="11">3.1.2.-</ecNumber>
    </recommendedName>
</protein>
<keyword evidence="4 11" id="KW-0150">Chloroplast</keyword>
<feature type="domain" description="Acyl-ACP thioesterase N-terminal hotdog" evidence="12">
    <location>
        <begin position="82"/>
        <end position="215"/>
    </location>
</feature>
<sequence length="592" mass="67182">MCLGADSTGNKQQIKRHNTPLLKINGDTVSLSSATESQKITLPAQINTAVAASNTNLKVDNGKPSQLDMMAKPTDGRLVKDGLVFQQNFTIRSFDMGSDFKISTAALMNFLQESSLNHIRSTRLLADGFGSTPQMSARNLIWVICRLQIEVDCYSSWGDVIQIDTRMYESGKNGYGRDWHVRDFKTGKTLTRATGVYLMMDKTTRKLSKFIEKAREELKPFTSHCDPIVHNNNSKLLKLDIDKANHVRTGLIPGWTDIDINQHVSNIKYINYVLESIPHSVAESHELFTITLEYRKECNMGNVLQSFSRIISSNNEGMEFDHLLCLEIDIGKPRQLDMMAKPTDGRLVKDGLVFQQNFTIRSFVMGSDFKISTAALMNFLQESSLNHIRSTRLLADGFGSTPQMSARNLIWVICRLQIEVDCYSSWGDVIQIDTWMYESGTNGYGRDWHVQDFKTGKTLTRATRKLLKLDIDKANHVRTGLIPGWTDIDINQHVSNIKYINYVLESCNYSLLNMFLSIPHSVAESHELFAITLEYRKECNMGNVLQSFSRIISSNNEGMEFDHLLCLESGQEIMRARTAWRLKYADSSIEKV</sequence>
<dbReference type="EMBL" id="JANJYI010000004">
    <property type="protein sequence ID" value="KAK2651400.1"/>
    <property type="molecule type" value="Genomic_DNA"/>
</dbReference>
<evidence type="ECO:0000256" key="9">
    <source>
        <dbReference type="ARBA" id="ARBA00023098"/>
    </source>
</evidence>
<comment type="function">
    <text evidence="11">Plays an essential role in chain termination during de novo fatty acid synthesis.</text>
</comment>
<organism evidence="14 15">
    <name type="scientific">Dipteronia dyeriana</name>
    <dbReference type="NCBI Taxonomy" id="168575"/>
    <lineage>
        <taxon>Eukaryota</taxon>
        <taxon>Viridiplantae</taxon>
        <taxon>Streptophyta</taxon>
        <taxon>Embryophyta</taxon>
        <taxon>Tracheophyta</taxon>
        <taxon>Spermatophyta</taxon>
        <taxon>Magnoliopsida</taxon>
        <taxon>eudicotyledons</taxon>
        <taxon>Gunneridae</taxon>
        <taxon>Pentapetalae</taxon>
        <taxon>rosids</taxon>
        <taxon>malvids</taxon>
        <taxon>Sapindales</taxon>
        <taxon>Sapindaceae</taxon>
        <taxon>Hippocastanoideae</taxon>
        <taxon>Acereae</taxon>
        <taxon>Dipteronia</taxon>
    </lineage>
</organism>
<evidence type="ECO:0000313" key="15">
    <source>
        <dbReference type="Proteomes" id="UP001280121"/>
    </source>
</evidence>
<evidence type="ECO:0000256" key="10">
    <source>
        <dbReference type="ARBA" id="ARBA00023160"/>
    </source>
</evidence>
<evidence type="ECO:0000256" key="6">
    <source>
        <dbReference type="ARBA" id="ARBA00022801"/>
    </source>
</evidence>
<dbReference type="InterPro" id="IPR049427">
    <property type="entry name" value="Acyl-ACP_TE_C"/>
</dbReference>
<evidence type="ECO:0000313" key="14">
    <source>
        <dbReference type="EMBL" id="KAK2651400.1"/>
    </source>
</evidence>
<dbReference type="SUPFAM" id="SSF54637">
    <property type="entry name" value="Thioesterase/thiol ester dehydrase-isomerase"/>
    <property type="match status" value="4"/>
</dbReference>
<evidence type="ECO:0000259" key="12">
    <source>
        <dbReference type="Pfam" id="PF01643"/>
    </source>
</evidence>
<evidence type="ECO:0000256" key="3">
    <source>
        <dbReference type="ARBA" id="ARBA00022516"/>
    </source>
</evidence>
<evidence type="ECO:0000256" key="11">
    <source>
        <dbReference type="RuleBase" id="RU363096"/>
    </source>
</evidence>
<dbReference type="AlphaFoldDB" id="A0AAD9UC51"/>
<dbReference type="GO" id="GO:0009507">
    <property type="term" value="C:chloroplast"/>
    <property type="evidence" value="ECO:0007669"/>
    <property type="project" value="UniProtKB-SubCell"/>
</dbReference>
<keyword evidence="8" id="KW-0809">Transit peptide</keyword>
<dbReference type="Proteomes" id="UP001280121">
    <property type="component" value="Unassembled WGS sequence"/>
</dbReference>
<proteinExistence type="inferred from homology"/>
<dbReference type="EC" id="3.1.2.-" evidence="11"/>
<keyword evidence="9 11" id="KW-0443">Lipid metabolism</keyword>
<gene>
    <name evidence="14" type="ORF">Ddye_011256</name>
</gene>
<comment type="subcellular location">
    <subcellularLocation>
        <location evidence="1 11">Plastid</location>
        <location evidence="1 11">Chloroplast</location>
    </subcellularLocation>
</comment>
<dbReference type="GO" id="GO:0000036">
    <property type="term" value="F:acyl carrier activity"/>
    <property type="evidence" value="ECO:0007669"/>
    <property type="project" value="TreeGrafter"/>
</dbReference>
<feature type="domain" description="Acyl-ACP thioesterase-like C-terminal" evidence="13">
    <location>
        <begin position="248"/>
        <end position="327"/>
    </location>
</feature>
<dbReference type="InterPro" id="IPR002864">
    <property type="entry name" value="Acyl-ACP_thioesterase_NHD"/>
</dbReference>
<dbReference type="PANTHER" id="PTHR31727:SF11">
    <property type="entry name" value="ACYL-[ACYL-CARRIER-PROTEIN] HYDROLASE"/>
    <property type="match status" value="1"/>
</dbReference>
<keyword evidence="5 11" id="KW-0934">Plastid</keyword>
<evidence type="ECO:0000256" key="7">
    <source>
        <dbReference type="ARBA" id="ARBA00022832"/>
    </source>
</evidence>
<evidence type="ECO:0000256" key="4">
    <source>
        <dbReference type="ARBA" id="ARBA00022528"/>
    </source>
</evidence>
<dbReference type="Pfam" id="PF20791">
    <property type="entry name" value="Acyl-ACP_TE_C"/>
    <property type="match status" value="2"/>
</dbReference>
<evidence type="ECO:0000256" key="8">
    <source>
        <dbReference type="ARBA" id="ARBA00022946"/>
    </source>
</evidence>
<dbReference type="PANTHER" id="PTHR31727">
    <property type="entry name" value="OLEOYL-ACYL CARRIER PROTEIN THIOESTERASE 1, CHLOROPLASTIC"/>
    <property type="match status" value="1"/>
</dbReference>
<evidence type="ECO:0000256" key="5">
    <source>
        <dbReference type="ARBA" id="ARBA00022640"/>
    </source>
</evidence>
<dbReference type="CDD" id="cd00586">
    <property type="entry name" value="4HBT"/>
    <property type="match status" value="1"/>
</dbReference>
<keyword evidence="15" id="KW-1185">Reference proteome</keyword>
<name>A0AAD9UC51_9ROSI</name>
<evidence type="ECO:0000256" key="2">
    <source>
        <dbReference type="ARBA" id="ARBA00006500"/>
    </source>
</evidence>
<reference evidence="14" key="1">
    <citation type="journal article" date="2023" name="Plant J.">
        <title>Genome sequences and population genomics provide insights into the demographic history, inbreeding, and mutation load of two 'living fossil' tree species of Dipteronia.</title>
        <authorList>
            <person name="Feng Y."/>
            <person name="Comes H.P."/>
            <person name="Chen J."/>
            <person name="Zhu S."/>
            <person name="Lu R."/>
            <person name="Zhang X."/>
            <person name="Li P."/>
            <person name="Qiu J."/>
            <person name="Olsen K.M."/>
            <person name="Qiu Y."/>
        </authorList>
    </citation>
    <scope>NUCLEOTIDE SEQUENCE</scope>
    <source>
        <strain evidence="14">KIB01</strain>
    </source>
</reference>
<feature type="domain" description="Acyl-ACP thioesterase N-terminal hotdog" evidence="12">
    <location>
        <begin position="351"/>
        <end position="473"/>
    </location>
</feature>
<accession>A0AAD9UC51</accession>
<comment type="similarity">
    <text evidence="2 11">Belongs to the acyl-ACP thioesterase family.</text>
</comment>
<keyword evidence="7 11" id="KW-0276">Fatty acid metabolism</keyword>
<dbReference type="Pfam" id="PF01643">
    <property type="entry name" value="Acyl-ACP_TE"/>
    <property type="match status" value="2"/>
</dbReference>
<comment type="caution">
    <text evidence="14">The sequence shown here is derived from an EMBL/GenBank/DDBJ whole genome shotgun (WGS) entry which is preliminary data.</text>
</comment>
<feature type="domain" description="Acyl-ACP thioesterase-like C-terminal" evidence="13">
    <location>
        <begin position="478"/>
        <end position="581"/>
    </location>
</feature>
<evidence type="ECO:0000256" key="1">
    <source>
        <dbReference type="ARBA" id="ARBA00004229"/>
    </source>
</evidence>